<evidence type="ECO:0000256" key="5">
    <source>
        <dbReference type="ARBA" id="ARBA00022989"/>
    </source>
</evidence>
<reference evidence="12" key="2">
    <citation type="submission" date="2020-11" db="EMBL/GenBank/DDBJ databases">
        <authorList>
            <person name="McCartney M.A."/>
            <person name="Auch B."/>
            <person name="Kono T."/>
            <person name="Mallez S."/>
            <person name="Becker A."/>
            <person name="Gohl D.M."/>
            <person name="Silverstein K.A.T."/>
            <person name="Koren S."/>
            <person name="Bechman K.B."/>
            <person name="Herman A."/>
            <person name="Abrahante J.E."/>
            <person name="Garbe J."/>
        </authorList>
    </citation>
    <scope>NUCLEOTIDE SEQUENCE</scope>
    <source>
        <strain evidence="12">Duluth1</strain>
        <tissue evidence="12">Whole animal</tissue>
    </source>
</reference>
<comment type="caution">
    <text evidence="12">The sequence shown here is derived from an EMBL/GenBank/DDBJ whole genome shotgun (WGS) entry which is preliminary data.</text>
</comment>
<evidence type="ECO:0000313" key="12">
    <source>
        <dbReference type="EMBL" id="KAH3746895.1"/>
    </source>
</evidence>
<evidence type="ECO:0000256" key="2">
    <source>
        <dbReference type="ARBA" id="ARBA00007104"/>
    </source>
</evidence>
<comment type="similarity">
    <text evidence="2 8">Belongs to the EMP24/GP25L family.</text>
</comment>
<dbReference type="GO" id="GO:0012505">
    <property type="term" value="C:endomembrane system"/>
    <property type="evidence" value="ECO:0007669"/>
    <property type="project" value="UniProtKB-SubCell"/>
</dbReference>
<dbReference type="OrthoDB" id="62956at2759"/>
<proteinExistence type="inferred from homology"/>
<evidence type="ECO:0000313" key="13">
    <source>
        <dbReference type="Proteomes" id="UP000828390"/>
    </source>
</evidence>
<reference evidence="12" key="1">
    <citation type="journal article" date="2019" name="bioRxiv">
        <title>The Genome of the Zebra Mussel, Dreissena polymorpha: A Resource for Invasive Species Research.</title>
        <authorList>
            <person name="McCartney M.A."/>
            <person name="Auch B."/>
            <person name="Kono T."/>
            <person name="Mallez S."/>
            <person name="Zhang Y."/>
            <person name="Obille A."/>
            <person name="Becker A."/>
            <person name="Abrahante J.E."/>
            <person name="Garbe J."/>
            <person name="Badalamenti J.P."/>
            <person name="Herman A."/>
            <person name="Mangelson H."/>
            <person name="Liachko I."/>
            <person name="Sullivan S."/>
            <person name="Sone E.D."/>
            <person name="Koren S."/>
            <person name="Silverstein K.A.T."/>
            <person name="Beckman K.B."/>
            <person name="Gohl D.M."/>
        </authorList>
    </citation>
    <scope>NUCLEOTIDE SEQUENCE</scope>
    <source>
        <strain evidence="12">Duluth1</strain>
        <tissue evidence="12">Whole animal</tissue>
    </source>
</reference>
<keyword evidence="6 9" id="KW-0472">Membrane</keyword>
<dbReference type="SMART" id="SM01190">
    <property type="entry name" value="EMP24_GP25L"/>
    <property type="match status" value="1"/>
</dbReference>
<keyword evidence="13" id="KW-1185">Reference proteome</keyword>
<feature type="transmembrane region" description="Helical" evidence="9">
    <location>
        <begin position="172"/>
        <end position="194"/>
    </location>
</feature>
<dbReference type="InterPro" id="IPR009038">
    <property type="entry name" value="GOLD_dom"/>
</dbReference>
<gene>
    <name evidence="12" type="ORF">DPMN_181313</name>
</gene>
<dbReference type="PROSITE" id="PS50866">
    <property type="entry name" value="GOLD"/>
    <property type="match status" value="1"/>
</dbReference>
<dbReference type="SUPFAM" id="SSF101576">
    <property type="entry name" value="Supernatant protein factor (SPF), C-terminal domain"/>
    <property type="match status" value="1"/>
</dbReference>
<keyword evidence="4 10" id="KW-0732">Signal</keyword>
<dbReference type="EMBL" id="JAIWYP010000010">
    <property type="protein sequence ID" value="KAH3746895.1"/>
    <property type="molecule type" value="Genomic_DNA"/>
</dbReference>
<feature type="domain" description="GOLD" evidence="11">
    <location>
        <begin position="30"/>
        <end position="112"/>
    </location>
</feature>
<dbReference type="Proteomes" id="UP000828390">
    <property type="component" value="Unassembled WGS sequence"/>
</dbReference>
<dbReference type="PANTHER" id="PTHR22811">
    <property type="entry name" value="TRANSMEMBRANE EMP24 DOMAIN-CONTAINING PROTEIN"/>
    <property type="match status" value="1"/>
</dbReference>
<organism evidence="12 13">
    <name type="scientific">Dreissena polymorpha</name>
    <name type="common">Zebra mussel</name>
    <name type="synonym">Mytilus polymorpha</name>
    <dbReference type="NCBI Taxonomy" id="45954"/>
    <lineage>
        <taxon>Eukaryota</taxon>
        <taxon>Metazoa</taxon>
        <taxon>Spiralia</taxon>
        <taxon>Lophotrochozoa</taxon>
        <taxon>Mollusca</taxon>
        <taxon>Bivalvia</taxon>
        <taxon>Autobranchia</taxon>
        <taxon>Heteroconchia</taxon>
        <taxon>Euheterodonta</taxon>
        <taxon>Imparidentia</taxon>
        <taxon>Neoheterodontei</taxon>
        <taxon>Myida</taxon>
        <taxon>Dreissenoidea</taxon>
        <taxon>Dreissenidae</taxon>
        <taxon>Dreissena</taxon>
    </lineage>
</organism>
<evidence type="ECO:0000256" key="10">
    <source>
        <dbReference type="SAM" id="SignalP"/>
    </source>
</evidence>
<dbReference type="InterPro" id="IPR015720">
    <property type="entry name" value="Emp24-like"/>
</dbReference>
<accession>A0A9D4DE74</accession>
<evidence type="ECO:0000256" key="4">
    <source>
        <dbReference type="ARBA" id="ARBA00022729"/>
    </source>
</evidence>
<name>A0A9D4DE74_DREPO</name>
<dbReference type="Pfam" id="PF01105">
    <property type="entry name" value="EMP24_GP25L"/>
    <property type="match status" value="1"/>
</dbReference>
<evidence type="ECO:0000256" key="9">
    <source>
        <dbReference type="SAM" id="Phobius"/>
    </source>
</evidence>
<evidence type="ECO:0000256" key="3">
    <source>
        <dbReference type="ARBA" id="ARBA00022692"/>
    </source>
</evidence>
<dbReference type="InterPro" id="IPR036598">
    <property type="entry name" value="GOLD_dom_sf"/>
</dbReference>
<protein>
    <recommendedName>
        <fullName evidence="11">GOLD domain-containing protein</fullName>
    </recommendedName>
</protein>
<keyword evidence="5 9" id="KW-1133">Transmembrane helix</keyword>
<comment type="subcellular location">
    <subcellularLocation>
        <location evidence="7">Endomembrane system</location>
        <topology evidence="7">Single-pass membrane protein</topology>
    </subcellularLocation>
    <subcellularLocation>
        <location evidence="1 8">Membrane</location>
        <topology evidence="1 8">Single-pass type I membrane protein</topology>
    </subcellularLocation>
</comment>
<evidence type="ECO:0000256" key="6">
    <source>
        <dbReference type="ARBA" id="ARBA00023136"/>
    </source>
</evidence>
<keyword evidence="3 8" id="KW-0812">Transmembrane</keyword>
<feature type="signal peptide" evidence="10">
    <location>
        <begin position="1"/>
        <end position="18"/>
    </location>
</feature>
<dbReference type="GO" id="GO:0016020">
    <property type="term" value="C:membrane"/>
    <property type="evidence" value="ECO:0007669"/>
    <property type="project" value="UniProtKB-SubCell"/>
</dbReference>
<evidence type="ECO:0000256" key="7">
    <source>
        <dbReference type="ARBA" id="ARBA00037847"/>
    </source>
</evidence>
<sequence length="210" mass="23934">MHLLAYFTFAVYLSVSLGGEMTFELPDNEKQCFFESVEKGVESTLEFQVITGGQYDVDMELVSPNGKVLYKGVKKQYDSVTWKAEETGIFKFCFSNEFSTFTHKVVYFDLEVGDDDDKLFKSIDSQATAMTFMETASHAIHESMSDVIDYQTHFKLRETQGRAFAEDLNARVMYWSMLESCTVLLIGIGQVLVLRSFFTEKKTSGIPVIR</sequence>
<dbReference type="AlphaFoldDB" id="A0A9D4DE74"/>
<feature type="chain" id="PRO_5039313054" description="GOLD domain-containing protein" evidence="10">
    <location>
        <begin position="19"/>
        <end position="210"/>
    </location>
</feature>
<evidence type="ECO:0000256" key="1">
    <source>
        <dbReference type="ARBA" id="ARBA00004479"/>
    </source>
</evidence>
<evidence type="ECO:0000256" key="8">
    <source>
        <dbReference type="RuleBase" id="RU003827"/>
    </source>
</evidence>
<evidence type="ECO:0000259" key="11">
    <source>
        <dbReference type="PROSITE" id="PS50866"/>
    </source>
</evidence>